<dbReference type="Pfam" id="PF09836">
    <property type="entry name" value="DUF2063"/>
    <property type="match status" value="1"/>
</dbReference>
<reference evidence="2 3" key="1">
    <citation type="submission" date="2019-04" db="EMBL/GenBank/DDBJ databases">
        <title>Draft genome sequence of Youngimonas vesicularis.</title>
        <authorList>
            <person name="Hameed A."/>
        </authorList>
    </citation>
    <scope>NUCLEOTIDE SEQUENCE [LARGE SCALE GENOMIC DNA]</scope>
    <source>
        <strain evidence="2 3">CC-AMW-E</strain>
    </source>
</reference>
<sequence length="241" mass="26129">MTRQTTFHDALRDAGRPVPPGLLDRWGNSAGKRFDVYRNNVTLSLIEALRDGFPATAALLGEANFWAIARGFVADHAPKSPLMFLYGDAFSAYLTRVRPLAHLGYLPDVAALEWQMRLAYHAADASPVTADRLTPETLLSARFGFAPAVRLMRSDWPVAAIRAYALGDGPAPTGGAQSVLITRPEYDPVLTVLAEPQAALMEALMTGQTLTDALQPDADLPAFLTLILQQNALISLISEDE</sequence>
<accession>A0A4S3MD09</accession>
<keyword evidence="3" id="KW-1185">Reference proteome</keyword>
<dbReference type="InterPro" id="IPR018640">
    <property type="entry name" value="DUF2063"/>
</dbReference>
<feature type="domain" description="Putative DNA-binding" evidence="1">
    <location>
        <begin position="4"/>
        <end position="94"/>
    </location>
</feature>
<comment type="caution">
    <text evidence="2">The sequence shown here is derived from an EMBL/GenBank/DDBJ whole genome shotgun (WGS) entry which is preliminary data.</text>
</comment>
<organism evidence="2 3">
    <name type="scientific">Thalassobius vesicularis</name>
    <dbReference type="NCBI Taxonomy" id="1294297"/>
    <lineage>
        <taxon>Bacteria</taxon>
        <taxon>Pseudomonadati</taxon>
        <taxon>Pseudomonadota</taxon>
        <taxon>Alphaproteobacteria</taxon>
        <taxon>Rhodobacterales</taxon>
        <taxon>Roseobacteraceae</taxon>
        <taxon>Thalassovita</taxon>
    </lineage>
</organism>
<protein>
    <submittedName>
        <fullName evidence="2">DUF2063 domain-containing protein</fullName>
    </submittedName>
</protein>
<dbReference type="InterPro" id="IPR044922">
    <property type="entry name" value="DUF2063_N_sf"/>
</dbReference>
<evidence type="ECO:0000259" key="1">
    <source>
        <dbReference type="Pfam" id="PF09836"/>
    </source>
</evidence>
<evidence type="ECO:0000313" key="3">
    <source>
        <dbReference type="Proteomes" id="UP000306113"/>
    </source>
</evidence>
<dbReference type="Gene3D" id="1.10.150.690">
    <property type="entry name" value="DUF2063"/>
    <property type="match status" value="1"/>
</dbReference>
<dbReference type="OrthoDB" id="4146344at2"/>
<dbReference type="EMBL" id="SSMD01000002">
    <property type="protein sequence ID" value="THD75762.1"/>
    <property type="molecule type" value="Genomic_DNA"/>
</dbReference>
<gene>
    <name evidence="2" type="ORF">E7681_04730</name>
</gene>
<dbReference type="RefSeq" id="WP_136338125.1">
    <property type="nucleotide sequence ID" value="NZ_SSMD01000002.1"/>
</dbReference>
<name>A0A4S3MD09_9RHOB</name>
<dbReference type="Proteomes" id="UP000306113">
    <property type="component" value="Unassembled WGS sequence"/>
</dbReference>
<evidence type="ECO:0000313" key="2">
    <source>
        <dbReference type="EMBL" id="THD75762.1"/>
    </source>
</evidence>
<dbReference type="AlphaFoldDB" id="A0A4S3MD09"/>
<proteinExistence type="predicted"/>